<evidence type="ECO:0000313" key="4">
    <source>
        <dbReference type="Proteomes" id="UP000037982"/>
    </source>
</evidence>
<protein>
    <recommendedName>
        <fullName evidence="2">Terpene synthase</fullName>
        <ecNumber evidence="2">4.2.3.-</ecNumber>
    </recommendedName>
</protein>
<proteinExistence type="inferred from homology"/>
<evidence type="ECO:0000313" key="3">
    <source>
        <dbReference type="EMBL" id="KPC65342.1"/>
    </source>
</evidence>
<dbReference type="PANTHER" id="PTHR35201">
    <property type="entry name" value="TERPENE SYNTHASE"/>
    <property type="match status" value="1"/>
</dbReference>
<dbReference type="Proteomes" id="UP000037982">
    <property type="component" value="Unassembled WGS sequence"/>
</dbReference>
<dbReference type="AlphaFoldDB" id="A0A0N0H2F9"/>
<gene>
    <name evidence="3" type="ORF">ADL29_08090</name>
</gene>
<dbReference type="PANTHER" id="PTHR35201:SF4">
    <property type="entry name" value="BETA-PINACENE SYNTHASE-RELATED"/>
    <property type="match status" value="1"/>
</dbReference>
<dbReference type="SFLD" id="SFLDS00005">
    <property type="entry name" value="Isoprenoid_Synthase_Type_I"/>
    <property type="match status" value="1"/>
</dbReference>
<keyword evidence="2" id="KW-0479">Metal-binding</keyword>
<dbReference type="GO" id="GO:0046872">
    <property type="term" value="F:metal ion binding"/>
    <property type="evidence" value="ECO:0007669"/>
    <property type="project" value="UniProtKB-KW"/>
</dbReference>
<reference evidence="4" key="1">
    <citation type="submission" date="2015-07" db="EMBL/GenBank/DDBJ databases">
        <authorList>
            <person name="Ju K.-S."/>
            <person name="Doroghazi J.R."/>
            <person name="Metcalf W.W."/>
        </authorList>
    </citation>
    <scope>NUCLEOTIDE SEQUENCE [LARGE SCALE GENOMIC DNA]</scope>
    <source>
        <strain evidence="4">NRRL ISP-5002</strain>
    </source>
</reference>
<organism evidence="3 4">
    <name type="scientific">Streptomyces chattanoogensis</name>
    <dbReference type="NCBI Taxonomy" id="66876"/>
    <lineage>
        <taxon>Bacteria</taxon>
        <taxon>Bacillati</taxon>
        <taxon>Actinomycetota</taxon>
        <taxon>Actinomycetes</taxon>
        <taxon>Kitasatosporales</taxon>
        <taxon>Streptomycetaceae</taxon>
        <taxon>Streptomyces</taxon>
    </lineage>
</organism>
<dbReference type="SFLD" id="SFLDG01020">
    <property type="entry name" value="Terpene_Cyclase_Like_2"/>
    <property type="match status" value="1"/>
</dbReference>
<keyword evidence="1 2" id="KW-0456">Lyase</keyword>
<sequence>MPFPPLEANPAVEEAGAATWLWLDEVGICPAAATRRYLRRTQPELVTALYYPHAAPEVVALISQWTAWAFILDDEFDDGPAGSVPSLGAEAIEGIAAVMYGAKPASPLGEALLDLWDRLVVDRSPSWRRTFRNDVSAWLWTYYAESVDRTSGRLPSIDDYQLHRLYSVGMPMYLDMCEIACGIDLPEAVRRLPALKKLRNAACQRIGLYNDLLSARKERAAAYTHNAVFLVEEDTQCTTQEAVERVNNLVTQHVKRVIAFEEQVPDQLEALGADGHLRSVVLRCVAAYRELVRGDHDYATRTRRYMEPEEDQLKEARYVGNLLGAKAETAT</sequence>
<dbReference type="GO" id="GO:0010333">
    <property type="term" value="F:terpene synthase activity"/>
    <property type="evidence" value="ECO:0007669"/>
    <property type="project" value="InterPro"/>
</dbReference>
<comment type="caution">
    <text evidence="3">The sequence shown here is derived from an EMBL/GenBank/DDBJ whole genome shotgun (WGS) entry which is preliminary data.</text>
</comment>
<dbReference type="Pfam" id="PF19086">
    <property type="entry name" value="Terpene_syn_C_2"/>
    <property type="match status" value="1"/>
</dbReference>
<comment type="similarity">
    <text evidence="2">Belongs to the terpene synthase family.</text>
</comment>
<dbReference type="PATRIC" id="fig|66876.3.peg.1773"/>
<evidence type="ECO:0000256" key="2">
    <source>
        <dbReference type="RuleBase" id="RU366034"/>
    </source>
</evidence>
<dbReference type="Gene3D" id="1.10.600.10">
    <property type="entry name" value="Farnesyl Diphosphate Synthase"/>
    <property type="match status" value="1"/>
</dbReference>
<keyword evidence="4" id="KW-1185">Reference proteome</keyword>
<dbReference type="SUPFAM" id="SSF48576">
    <property type="entry name" value="Terpenoid synthases"/>
    <property type="match status" value="1"/>
</dbReference>
<dbReference type="EMBL" id="LGKG01000046">
    <property type="protein sequence ID" value="KPC65342.1"/>
    <property type="molecule type" value="Genomic_DNA"/>
</dbReference>
<dbReference type="InterPro" id="IPR034686">
    <property type="entry name" value="Terpene_cyclase-like_2"/>
</dbReference>
<dbReference type="EC" id="4.2.3.-" evidence="2"/>
<dbReference type="InterPro" id="IPR008949">
    <property type="entry name" value="Isoprenoid_synthase_dom_sf"/>
</dbReference>
<evidence type="ECO:0000256" key="1">
    <source>
        <dbReference type="ARBA" id="ARBA00023239"/>
    </source>
</evidence>
<accession>A0A0N0H2F9</accession>
<keyword evidence="2" id="KW-0460">Magnesium</keyword>
<comment type="cofactor">
    <cofactor evidence="2">
        <name>Mg(2+)</name>
        <dbReference type="ChEBI" id="CHEBI:18420"/>
    </cofactor>
</comment>
<name>A0A0N0H2F9_9ACTN</name>